<dbReference type="Proteomes" id="UP001189429">
    <property type="component" value="Unassembled WGS sequence"/>
</dbReference>
<feature type="region of interest" description="Disordered" evidence="1">
    <location>
        <begin position="186"/>
        <end position="224"/>
    </location>
</feature>
<evidence type="ECO:0000256" key="1">
    <source>
        <dbReference type="SAM" id="MobiDB-lite"/>
    </source>
</evidence>
<reference evidence="2" key="1">
    <citation type="submission" date="2023-10" db="EMBL/GenBank/DDBJ databases">
        <authorList>
            <person name="Chen Y."/>
            <person name="Shah S."/>
            <person name="Dougan E. K."/>
            <person name="Thang M."/>
            <person name="Chan C."/>
        </authorList>
    </citation>
    <scope>NUCLEOTIDE SEQUENCE [LARGE SCALE GENOMIC DNA]</scope>
</reference>
<accession>A0ABN9TYH9</accession>
<organism evidence="2 3">
    <name type="scientific">Prorocentrum cordatum</name>
    <dbReference type="NCBI Taxonomy" id="2364126"/>
    <lineage>
        <taxon>Eukaryota</taxon>
        <taxon>Sar</taxon>
        <taxon>Alveolata</taxon>
        <taxon>Dinophyceae</taxon>
        <taxon>Prorocentrales</taxon>
        <taxon>Prorocentraceae</taxon>
        <taxon>Prorocentrum</taxon>
    </lineage>
</organism>
<evidence type="ECO:0000313" key="3">
    <source>
        <dbReference type="Proteomes" id="UP001189429"/>
    </source>
</evidence>
<evidence type="ECO:0000313" key="2">
    <source>
        <dbReference type="EMBL" id="CAK0851380.1"/>
    </source>
</evidence>
<feature type="compositionally biased region" description="Low complexity" evidence="1">
    <location>
        <begin position="93"/>
        <end position="102"/>
    </location>
</feature>
<dbReference type="EMBL" id="CAUYUJ010015232">
    <property type="protein sequence ID" value="CAK0851380.1"/>
    <property type="molecule type" value="Genomic_DNA"/>
</dbReference>
<keyword evidence="3" id="KW-1185">Reference proteome</keyword>
<feature type="compositionally biased region" description="Basic and acidic residues" evidence="1">
    <location>
        <begin position="203"/>
        <end position="214"/>
    </location>
</feature>
<feature type="compositionally biased region" description="Basic and acidic residues" evidence="1">
    <location>
        <begin position="356"/>
        <end position="367"/>
    </location>
</feature>
<sequence length="367" mass="38648">MPRGRPLGWGRRPDEARGRAPRRTAEASASAVRLDAEPDDGIGIRADGGDSSPTPPMRRRCVADAPARSSVLICSDPTRETSAEAGPLGQRLGAAGPSPSSARGGGSGIGASGASVLLSVAAWARAPVGAQWCPTSWCTACRSSSALLRAQAAFPGGPLGGQRRSPGRRQRWVCCQCTPPSMLLREDQSKEGCSERPGGGGRQRRDEARPEVRDSGASYGAGRGISGLPTVAGVRDREQAPQGFGTVQLVDAKGSETCHEVVRALYGHIQNGAARCNGIIYHKKYVVHVPEIDLAELMQVSESHSVMELRRQMERQTGRRAPRLKMFHSDGSSLKRASASSGHMLSSPTVGAGALGRHEERTHGEGG</sequence>
<feature type="region of interest" description="Disordered" evidence="1">
    <location>
        <begin position="1"/>
        <end position="107"/>
    </location>
</feature>
<gene>
    <name evidence="2" type="ORF">PCOR1329_LOCUS43537</name>
</gene>
<feature type="compositionally biased region" description="Polar residues" evidence="1">
    <location>
        <begin position="338"/>
        <end position="349"/>
    </location>
</feature>
<comment type="caution">
    <text evidence="2">The sequence shown here is derived from an EMBL/GenBank/DDBJ whole genome shotgun (WGS) entry which is preliminary data.</text>
</comment>
<proteinExistence type="predicted"/>
<feature type="compositionally biased region" description="Low complexity" evidence="1">
    <location>
        <begin position="1"/>
        <end position="10"/>
    </location>
</feature>
<protein>
    <submittedName>
        <fullName evidence="2">Uncharacterized protein</fullName>
    </submittedName>
</protein>
<name>A0ABN9TYH9_9DINO</name>
<feature type="region of interest" description="Disordered" evidence="1">
    <location>
        <begin position="327"/>
        <end position="367"/>
    </location>
</feature>